<protein>
    <submittedName>
        <fullName evidence="1">Uncharacterized protein</fullName>
    </submittedName>
</protein>
<dbReference type="EMBL" id="LAZR01060624">
    <property type="protein sequence ID" value="KKK65296.1"/>
    <property type="molecule type" value="Genomic_DNA"/>
</dbReference>
<name>A0A0F8ZZE6_9ZZZZ</name>
<gene>
    <name evidence="1" type="ORF">LCGC14_2975570</name>
</gene>
<accession>A0A0F8ZZE6</accession>
<proteinExistence type="predicted"/>
<reference evidence="1" key="1">
    <citation type="journal article" date="2015" name="Nature">
        <title>Complex archaea that bridge the gap between prokaryotes and eukaryotes.</title>
        <authorList>
            <person name="Spang A."/>
            <person name="Saw J.H."/>
            <person name="Jorgensen S.L."/>
            <person name="Zaremba-Niedzwiedzka K."/>
            <person name="Martijn J."/>
            <person name="Lind A.E."/>
            <person name="van Eijk R."/>
            <person name="Schleper C."/>
            <person name="Guy L."/>
            <person name="Ettema T.J."/>
        </authorList>
    </citation>
    <scope>NUCLEOTIDE SEQUENCE</scope>
</reference>
<dbReference type="AlphaFoldDB" id="A0A0F8ZZE6"/>
<organism evidence="1">
    <name type="scientific">marine sediment metagenome</name>
    <dbReference type="NCBI Taxonomy" id="412755"/>
    <lineage>
        <taxon>unclassified sequences</taxon>
        <taxon>metagenomes</taxon>
        <taxon>ecological metagenomes</taxon>
    </lineage>
</organism>
<comment type="caution">
    <text evidence="1">The sequence shown here is derived from an EMBL/GenBank/DDBJ whole genome shotgun (WGS) entry which is preliminary data.</text>
</comment>
<sequence>MAKRKRDDVWDAVVAEWYPGGMPERLRRKTQATVKAFRDQGVTAEGIPLIAENYRKSKAYGDLPCTADAVANHAGERGLRPSRTQLLEARFEQWMKDSRQTSVKLRPDEWRYVFLVVTDRSGQSNDMLQYVRTRAAEADYLSQHSSCANVKQAIADLENFATFFGKAEQGDRRVKER</sequence>
<evidence type="ECO:0000313" key="1">
    <source>
        <dbReference type="EMBL" id="KKK65296.1"/>
    </source>
</evidence>